<reference evidence="3 4" key="3">
    <citation type="submission" date="2019-11" db="EMBL/GenBank/DDBJ databases">
        <title>A de novo genome assembly of a pear dwarfing rootstock.</title>
        <authorList>
            <person name="Wang F."/>
            <person name="Wang J."/>
            <person name="Li S."/>
            <person name="Zhang Y."/>
            <person name="Fang M."/>
            <person name="Ma L."/>
            <person name="Zhao Y."/>
            <person name="Jiang S."/>
        </authorList>
    </citation>
    <scope>NUCLEOTIDE SEQUENCE [LARGE SCALE GENOMIC DNA]</scope>
    <source>
        <strain evidence="3">S2</strain>
        <tissue evidence="3">Leaf</tissue>
    </source>
</reference>
<feature type="domain" description="Response regulatory" evidence="2">
    <location>
        <begin position="12"/>
        <end position="128"/>
    </location>
</feature>
<dbReference type="Proteomes" id="UP000327157">
    <property type="component" value="Chromosome 10"/>
</dbReference>
<protein>
    <submittedName>
        <fullName evidence="3">Two-component response regulator ARR22-like</fullName>
    </submittedName>
</protein>
<reference evidence="3 4" key="1">
    <citation type="submission" date="2019-09" db="EMBL/GenBank/DDBJ databases">
        <authorList>
            <person name="Ou C."/>
        </authorList>
    </citation>
    <scope>NUCLEOTIDE SEQUENCE [LARGE SCALE GENOMIC DNA]</scope>
    <source>
        <strain evidence="3">S2</strain>
        <tissue evidence="3">Leaf</tissue>
    </source>
</reference>
<dbReference type="InterPro" id="IPR001789">
    <property type="entry name" value="Sig_transdc_resp-reg_receiver"/>
</dbReference>
<gene>
    <name evidence="3" type="ORF">D8674_003064</name>
</gene>
<evidence type="ECO:0000259" key="2">
    <source>
        <dbReference type="PROSITE" id="PS50110"/>
    </source>
</evidence>
<dbReference type="Gene3D" id="3.40.50.2300">
    <property type="match status" value="1"/>
</dbReference>
<sequence>MLKSKNATTKITALVVDDSMVNQLIHHKLLENLGIENQIVGNGKEAIDVHCSGKHFDLILMDMDMPVMDGIEATRTLRAMGIRSTIAGVSSHSSLSEDAQEFIEAGLDDYQEKPLTTAKLVSILQKVNLHV</sequence>
<keyword evidence="1" id="KW-0597">Phosphoprotein</keyword>
<dbReference type="GO" id="GO:0000160">
    <property type="term" value="P:phosphorelay signal transduction system"/>
    <property type="evidence" value="ECO:0007669"/>
    <property type="project" value="InterPro"/>
</dbReference>
<dbReference type="InterPro" id="IPR011006">
    <property type="entry name" value="CheY-like_superfamily"/>
</dbReference>
<name>A0A5N5FG16_9ROSA</name>
<dbReference type="OrthoDB" id="21225at2759"/>
<dbReference type="PROSITE" id="PS50110">
    <property type="entry name" value="RESPONSE_REGULATORY"/>
    <property type="match status" value="1"/>
</dbReference>
<reference evidence="4" key="2">
    <citation type="submission" date="2019-10" db="EMBL/GenBank/DDBJ databases">
        <title>A de novo genome assembly of a pear dwarfing rootstock.</title>
        <authorList>
            <person name="Wang F."/>
            <person name="Wang J."/>
            <person name="Li S."/>
            <person name="Zhang Y."/>
            <person name="Fang M."/>
            <person name="Ma L."/>
            <person name="Zhao Y."/>
            <person name="Jiang S."/>
        </authorList>
    </citation>
    <scope>NUCLEOTIDE SEQUENCE [LARGE SCALE GENOMIC DNA]</scope>
</reference>
<dbReference type="EMBL" id="SMOL01000695">
    <property type="protein sequence ID" value="KAB2602059.1"/>
    <property type="molecule type" value="Genomic_DNA"/>
</dbReference>
<dbReference type="CDD" id="cd17546">
    <property type="entry name" value="REC_hyHK_CKI1_RcsC-like"/>
    <property type="match status" value="1"/>
</dbReference>
<comment type="caution">
    <text evidence="3">The sequence shown here is derived from an EMBL/GenBank/DDBJ whole genome shotgun (WGS) entry which is preliminary data.</text>
</comment>
<accession>A0A5N5FG16</accession>
<evidence type="ECO:0000313" key="3">
    <source>
        <dbReference type="EMBL" id="KAB2602059.1"/>
    </source>
</evidence>
<proteinExistence type="predicted"/>
<dbReference type="AlphaFoldDB" id="A0A5N5FG16"/>
<dbReference type="SMART" id="SM00448">
    <property type="entry name" value="REC"/>
    <property type="match status" value="1"/>
</dbReference>
<dbReference type="Pfam" id="PF00072">
    <property type="entry name" value="Response_reg"/>
    <property type="match status" value="1"/>
</dbReference>
<dbReference type="PANTHER" id="PTHR43228:SF12">
    <property type="entry name" value="TWO-COMPONENT RESPONSE REGULATOR 24"/>
    <property type="match status" value="1"/>
</dbReference>
<dbReference type="SUPFAM" id="SSF52172">
    <property type="entry name" value="CheY-like"/>
    <property type="match status" value="1"/>
</dbReference>
<feature type="modified residue" description="4-aspartylphosphate" evidence="1">
    <location>
        <position position="62"/>
    </location>
</feature>
<evidence type="ECO:0000256" key="1">
    <source>
        <dbReference type="PROSITE-ProRule" id="PRU00169"/>
    </source>
</evidence>
<organism evidence="3 4">
    <name type="scientific">Pyrus ussuriensis x Pyrus communis</name>
    <dbReference type="NCBI Taxonomy" id="2448454"/>
    <lineage>
        <taxon>Eukaryota</taxon>
        <taxon>Viridiplantae</taxon>
        <taxon>Streptophyta</taxon>
        <taxon>Embryophyta</taxon>
        <taxon>Tracheophyta</taxon>
        <taxon>Spermatophyta</taxon>
        <taxon>Magnoliopsida</taxon>
        <taxon>eudicotyledons</taxon>
        <taxon>Gunneridae</taxon>
        <taxon>Pentapetalae</taxon>
        <taxon>rosids</taxon>
        <taxon>fabids</taxon>
        <taxon>Rosales</taxon>
        <taxon>Rosaceae</taxon>
        <taxon>Amygdaloideae</taxon>
        <taxon>Maleae</taxon>
        <taxon>Pyrus</taxon>
    </lineage>
</organism>
<dbReference type="InterPro" id="IPR052048">
    <property type="entry name" value="ST_Response_Regulator"/>
</dbReference>
<evidence type="ECO:0000313" key="4">
    <source>
        <dbReference type="Proteomes" id="UP000327157"/>
    </source>
</evidence>
<keyword evidence="4" id="KW-1185">Reference proteome</keyword>
<dbReference type="PANTHER" id="PTHR43228">
    <property type="entry name" value="TWO-COMPONENT RESPONSE REGULATOR"/>
    <property type="match status" value="1"/>
</dbReference>